<protein>
    <submittedName>
        <fullName evidence="2">Uncharacterized protein</fullName>
    </submittedName>
</protein>
<organism evidence="2 3">
    <name type="scientific">Colletotrichum karsti</name>
    <dbReference type="NCBI Taxonomy" id="1095194"/>
    <lineage>
        <taxon>Eukaryota</taxon>
        <taxon>Fungi</taxon>
        <taxon>Dikarya</taxon>
        <taxon>Ascomycota</taxon>
        <taxon>Pezizomycotina</taxon>
        <taxon>Sordariomycetes</taxon>
        <taxon>Hypocreomycetidae</taxon>
        <taxon>Glomerellales</taxon>
        <taxon>Glomerellaceae</taxon>
        <taxon>Colletotrichum</taxon>
        <taxon>Colletotrichum boninense species complex</taxon>
    </lineage>
</organism>
<proteinExistence type="predicted"/>
<gene>
    <name evidence="2" type="ORF">CkaCkLH20_00673</name>
</gene>
<dbReference type="RefSeq" id="XP_038750988.1">
    <property type="nucleotide sequence ID" value="XM_038883393.1"/>
</dbReference>
<dbReference type="GeneID" id="62156467"/>
<reference evidence="2" key="1">
    <citation type="submission" date="2020-03" db="EMBL/GenBank/DDBJ databases">
        <authorList>
            <person name="He L."/>
        </authorList>
    </citation>
    <scope>NUCLEOTIDE SEQUENCE</scope>
    <source>
        <strain evidence="2">CkLH20</strain>
    </source>
</reference>
<accession>A0A9P6IFM1</accession>
<reference evidence="2" key="2">
    <citation type="submission" date="2020-11" db="EMBL/GenBank/DDBJ databases">
        <title>Whole genome sequencing of Colletotrichum sp.</title>
        <authorList>
            <person name="Li H."/>
        </authorList>
    </citation>
    <scope>NUCLEOTIDE SEQUENCE</scope>
    <source>
        <strain evidence="2">CkLH20</strain>
    </source>
</reference>
<dbReference type="AlphaFoldDB" id="A0A9P6IFM1"/>
<evidence type="ECO:0000256" key="1">
    <source>
        <dbReference type="SAM" id="MobiDB-lite"/>
    </source>
</evidence>
<dbReference type="PANTHER" id="PTHR40619:SF3">
    <property type="entry name" value="FUNGAL STAND N-TERMINAL GOODBYE DOMAIN-CONTAINING PROTEIN"/>
    <property type="match status" value="1"/>
</dbReference>
<evidence type="ECO:0000313" key="3">
    <source>
        <dbReference type="Proteomes" id="UP000781932"/>
    </source>
</evidence>
<keyword evidence="3" id="KW-1185">Reference proteome</keyword>
<evidence type="ECO:0000313" key="2">
    <source>
        <dbReference type="EMBL" id="KAF9881527.1"/>
    </source>
</evidence>
<dbReference type="PANTHER" id="PTHR40619">
    <property type="entry name" value="FUNGAL STAND N-TERMINAL GOODBYE DOMAIN-CONTAINING PROTEIN"/>
    <property type="match status" value="1"/>
</dbReference>
<dbReference type="EMBL" id="JAATWM020000002">
    <property type="protein sequence ID" value="KAF9881527.1"/>
    <property type="molecule type" value="Genomic_DNA"/>
</dbReference>
<name>A0A9P6IFM1_9PEZI</name>
<feature type="region of interest" description="Disordered" evidence="1">
    <location>
        <begin position="653"/>
        <end position="673"/>
    </location>
</feature>
<comment type="caution">
    <text evidence="2">The sequence shown here is derived from an EMBL/GenBank/DDBJ whole genome shotgun (WGS) entry which is preliminary data.</text>
</comment>
<dbReference type="OrthoDB" id="5419927at2759"/>
<dbReference type="Proteomes" id="UP000781932">
    <property type="component" value="Unassembled WGS sequence"/>
</dbReference>
<sequence>MRLNNIDPGFQVVETVPEMPAEWITTKNSAARFANRAVSASETVGTAEELVFVDDLDCFVPKSQVPDLNKCFDKSREHLGRFESTLQRFAQNMETRKALKSFGYKSNDTACLNLTDVFIIANRVVEQRDGTGSWGACKSFARRCVRSANSQDSALGAIMSMVPSGDYGSVLSGGIMTILAVAHEHEKKRQSIENALADIPKKLDKIKRLSDVHIKSKRLHGKADGILVATFVVLEEIVNDLTMDWKAKTKTKIKNFGTEDKVADALTLLDSSISEFQDELQVCSERRMGRMHEAITENGTLLKTVEELAQVTDLREDRVNAIAFQNKLLDVVNSLTRLYASHPNFNPVNGGVKSKEPLAIQPAHPVETSSSVKEDESLNLATRNAKIVKKWVDTIKDFEPSSEKHLRGCIRAGLGQLTSDDREKSQWIMSSSKLRDWLRLDRRSILAVKAENAPQELFNPFSFTAAILAETLQRSTNYAVLSFFCGLRKNDNFDSEFCDPMACVKSLNGQLLKFCLEKRPDVDLSQLQQRQQNKRLMKNSTKKLEYAVKLLRGLLKSLEDQDVIFIILESWSRIRGDRDEADWVIEKLCKAVAGFPQLKIKLLVLDALPGDPVYDFDMTSTLYVPEEIDGWQNDVSLSRLEGTSLNMVDELERRRHKDSDCSSGSDSDDSEED</sequence>